<organism evidence="1">
    <name type="scientific">Ackermannviridae sp. ctUml7</name>
    <dbReference type="NCBI Taxonomy" id="2825753"/>
    <lineage>
        <taxon>Viruses</taxon>
        <taxon>Duplodnaviria</taxon>
        <taxon>Heunggongvirae</taxon>
        <taxon>Uroviricota</taxon>
        <taxon>Caudoviricetes</taxon>
        <taxon>Pantevenvirales</taxon>
        <taxon>Ackermannviridae</taxon>
    </lineage>
</organism>
<protein>
    <submittedName>
        <fullName evidence="1">Uncharacterized protein</fullName>
    </submittedName>
</protein>
<proteinExistence type="predicted"/>
<reference evidence="1" key="1">
    <citation type="journal article" date="2021" name="Proc. Natl. Acad. Sci. U.S.A.">
        <title>A Catalog of Tens of Thousands of Viruses from Human Metagenomes Reveals Hidden Associations with Chronic Diseases.</title>
        <authorList>
            <person name="Tisza M.J."/>
            <person name="Buck C.B."/>
        </authorList>
    </citation>
    <scope>NUCLEOTIDE SEQUENCE</scope>
    <source>
        <strain evidence="1">CtUml7</strain>
    </source>
</reference>
<accession>A0A8S5VA12</accession>
<evidence type="ECO:0000313" key="1">
    <source>
        <dbReference type="EMBL" id="DAG03447.1"/>
    </source>
</evidence>
<dbReference type="EMBL" id="BK016230">
    <property type="protein sequence ID" value="DAG03447.1"/>
    <property type="molecule type" value="Genomic_DNA"/>
</dbReference>
<name>A0A8S5VA12_9CAUD</name>
<sequence>MTIKKFKGKDLLKTQHYLRDREMLEKMDDRYFLRGVPIPDIDQVEGITVQNPEIIDWDVINEEVGGRGSYDPETDTFTTVSLVTMYALDLERYGKRVVNCPLQLISYLIYEGMRSGVIITE</sequence>